<comment type="caution">
    <text evidence="1">The sequence shown here is derived from an EMBL/GenBank/DDBJ whole genome shotgun (WGS) entry which is preliminary data.</text>
</comment>
<accession>A0A561BRQ6</accession>
<dbReference type="EMBL" id="VIVK01000001">
    <property type="protein sequence ID" value="TWD81489.1"/>
    <property type="molecule type" value="Genomic_DNA"/>
</dbReference>
<gene>
    <name evidence="1" type="ORF">FB561_2605</name>
</gene>
<organism evidence="1 2">
    <name type="scientific">Kribbella amoyensis</name>
    <dbReference type="NCBI Taxonomy" id="996641"/>
    <lineage>
        <taxon>Bacteria</taxon>
        <taxon>Bacillati</taxon>
        <taxon>Actinomycetota</taxon>
        <taxon>Actinomycetes</taxon>
        <taxon>Propionibacteriales</taxon>
        <taxon>Kribbellaceae</taxon>
        <taxon>Kribbella</taxon>
    </lineage>
</organism>
<dbReference type="OrthoDB" id="3812886at2"/>
<keyword evidence="2" id="KW-1185">Reference proteome</keyword>
<name>A0A561BRQ6_9ACTN</name>
<sequence length="319" mass="34469">MTIQDTSTERADGNHFVLTPLTRAQTTQLVRLCTDAAGDRGLRARYDGAGGLELIPGPSLSGLPGLDPPIVAGLTNLARIVAPHRQHRWPQLVADHFDRLRHQLVDGPPSPPADPERELLLRLTPRAALPADWTADLPDFLPGLVAVPATEDDGVITMHLDAADYGMTRTEAQEVGLANLRRLTDEVEYVEHDGARVAVLSGSTFTASRALVLDTVLAESLQVPDPEYGVLVALPVRGLLLVHVVTDLSVLPALATMLGMSLRTHAEHPGPLTPWVHLVTGTSWQSATTQTPDFRDLRSSAAFHALVQSLPHSRPERPE</sequence>
<protein>
    <submittedName>
        <fullName evidence="1">Uncharacterized protein</fullName>
    </submittedName>
</protein>
<dbReference type="Proteomes" id="UP000318380">
    <property type="component" value="Unassembled WGS sequence"/>
</dbReference>
<dbReference type="AlphaFoldDB" id="A0A561BRQ6"/>
<dbReference type="RefSeq" id="WP_145806365.1">
    <property type="nucleotide sequence ID" value="NZ_VIVK01000001.1"/>
</dbReference>
<reference evidence="1 2" key="1">
    <citation type="submission" date="2019-06" db="EMBL/GenBank/DDBJ databases">
        <title>Sequencing the genomes of 1000 actinobacteria strains.</title>
        <authorList>
            <person name="Klenk H.-P."/>
        </authorList>
    </citation>
    <scope>NUCLEOTIDE SEQUENCE [LARGE SCALE GENOMIC DNA]</scope>
    <source>
        <strain evidence="1 2">DSM 24683</strain>
    </source>
</reference>
<evidence type="ECO:0000313" key="1">
    <source>
        <dbReference type="EMBL" id="TWD81489.1"/>
    </source>
</evidence>
<evidence type="ECO:0000313" key="2">
    <source>
        <dbReference type="Proteomes" id="UP000318380"/>
    </source>
</evidence>
<proteinExistence type="predicted"/>